<comment type="caution">
    <text evidence="4">The sequence shown here is derived from an EMBL/GenBank/DDBJ whole genome shotgun (WGS) entry which is preliminary data.</text>
</comment>
<organism evidence="4 5">
    <name type="scientific">Tetrapyrgos nigripes</name>
    <dbReference type="NCBI Taxonomy" id="182062"/>
    <lineage>
        <taxon>Eukaryota</taxon>
        <taxon>Fungi</taxon>
        <taxon>Dikarya</taxon>
        <taxon>Basidiomycota</taxon>
        <taxon>Agaricomycotina</taxon>
        <taxon>Agaricomycetes</taxon>
        <taxon>Agaricomycetidae</taxon>
        <taxon>Agaricales</taxon>
        <taxon>Marasmiineae</taxon>
        <taxon>Marasmiaceae</taxon>
        <taxon>Tetrapyrgos</taxon>
    </lineage>
</organism>
<keyword evidence="2" id="KW-0732">Signal</keyword>
<dbReference type="SUPFAM" id="SSF53955">
    <property type="entry name" value="Lysozyme-like"/>
    <property type="match status" value="1"/>
</dbReference>
<dbReference type="Proteomes" id="UP000559256">
    <property type="component" value="Unassembled WGS sequence"/>
</dbReference>
<dbReference type="EMBL" id="JAACJM010000151">
    <property type="protein sequence ID" value="KAF5342973.1"/>
    <property type="molecule type" value="Genomic_DNA"/>
</dbReference>
<proteinExistence type="predicted"/>
<dbReference type="AlphaFoldDB" id="A0A8H5FNJ7"/>
<feature type="signal peptide" evidence="2">
    <location>
        <begin position="1"/>
        <end position="19"/>
    </location>
</feature>
<evidence type="ECO:0000256" key="2">
    <source>
        <dbReference type="SAM" id="SignalP"/>
    </source>
</evidence>
<evidence type="ECO:0000313" key="5">
    <source>
        <dbReference type="Proteomes" id="UP000559256"/>
    </source>
</evidence>
<name>A0A8H5FNJ7_9AGAR</name>
<keyword evidence="5" id="KW-1185">Reference proteome</keyword>
<protein>
    <recommendedName>
        <fullName evidence="3">Transglycosylase SLT domain-containing protein</fullName>
    </recommendedName>
</protein>
<dbReference type="Gene3D" id="1.10.530.10">
    <property type="match status" value="1"/>
</dbReference>
<feature type="chain" id="PRO_5034517220" description="Transglycosylase SLT domain-containing protein" evidence="2">
    <location>
        <begin position="20"/>
        <end position="284"/>
    </location>
</feature>
<reference evidence="4 5" key="1">
    <citation type="journal article" date="2020" name="ISME J.">
        <title>Uncovering the hidden diversity of litter-decomposition mechanisms in mushroom-forming fungi.</title>
        <authorList>
            <person name="Floudas D."/>
            <person name="Bentzer J."/>
            <person name="Ahren D."/>
            <person name="Johansson T."/>
            <person name="Persson P."/>
            <person name="Tunlid A."/>
        </authorList>
    </citation>
    <scope>NUCLEOTIDE SEQUENCE [LARGE SCALE GENOMIC DNA]</scope>
    <source>
        <strain evidence="4 5">CBS 291.85</strain>
    </source>
</reference>
<evidence type="ECO:0000313" key="4">
    <source>
        <dbReference type="EMBL" id="KAF5342973.1"/>
    </source>
</evidence>
<feature type="domain" description="Transglycosylase SLT" evidence="3">
    <location>
        <begin position="141"/>
        <end position="228"/>
    </location>
</feature>
<feature type="compositionally biased region" description="Low complexity" evidence="1">
    <location>
        <begin position="52"/>
        <end position="76"/>
    </location>
</feature>
<dbReference type="OrthoDB" id="2537480at2759"/>
<evidence type="ECO:0000259" key="3">
    <source>
        <dbReference type="Pfam" id="PF01464"/>
    </source>
</evidence>
<accession>A0A8H5FNJ7</accession>
<feature type="region of interest" description="Disordered" evidence="1">
    <location>
        <begin position="32"/>
        <end position="76"/>
    </location>
</feature>
<dbReference type="InterPro" id="IPR008258">
    <property type="entry name" value="Transglycosylase_SLT_dom_1"/>
</dbReference>
<sequence length="284" mass="30501">MKFDTFILAALASAVLVEASNPLIARHGRLAQRSRLPESSLRKRSTKCKNRSIPSSSSGESTSANTSDNNNNQGNAQITTNVNIASLPAGGGTWDITTTSGPNGDIDYLNQGINDGVVDLTQALSDPNSPFHACAPYVDMFYNYGRANGIPPIILASFAMQESTCNPETVGGGGEQGLMQLTQEKCGNAPGGNCRDPDYNIRTGAEFFARTLNDKGGNVVLAIGSYNGWFQGMTYTQATAAAFSSCCRCQNNLDYVFQFLNGWCQNVNAYQMKLGKYFNLAVCF</sequence>
<dbReference type="Pfam" id="PF01464">
    <property type="entry name" value="SLT"/>
    <property type="match status" value="1"/>
</dbReference>
<dbReference type="InterPro" id="IPR023346">
    <property type="entry name" value="Lysozyme-like_dom_sf"/>
</dbReference>
<evidence type="ECO:0000256" key="1">
    <source>
        <dbReference type="SAM" id="MobiDB-lite"/>
    </source>
</evidence>
<gene>
    <name evidence="4" type="ORF">D9758_013672</name>
</gene>